<dbReference type="AlphaFoldDB" id="A0A1V9FWR2"/>
<dbReference type="GO" id="GO:0004650">
    <property type="term" value="F:polygalacturonase activity"/>
    <property type="evidence" value="ECO:0007669"/>
    <property type="project" value="InterPro"/>
</dbReference>
<keyword evidence="7" id="KW-1185">Reference proteome</keyword>
<dbReference type="PANTHER" id="PTHR31339:SF9">
    <property type="entry name" value="PLASMIN AND FIBRONECTIN-BINDING PROTEIN A"/>
    <property type="match status" value="1"/>
</dbReference>
<dbReference type="Pfam" id="PF00295">
    <property type="entry name" value="Glyco_hydro_28"/>
    <property type="match status" value="1"/>
</dbReference>
<dbReference type="InterPro" id="IPR011050">
    <property type="entry name" value="Pectin_lyase_fold/virulence"/>
</dbReference>
<feature type="signal peptide" evidence="5">
    <location>
        <begin position="1"/>
        <end position="19"/>
    </location>
</feature>
<keyword evidence="2 4" id="KW-0378">Hydrolase</keyword>
<proteinExistence type="inferred from homology"/>
<keyword evidence="5" id="KW-0732">Signal</keyword>
<dbReference type="OrthoDB" id="9795222at2"/>
<reference evidence="6 7" key="1">
    <citation type="submission" date="2016-03" db="EMBL/GenBank/DDBJ databases">
        <title>Niastella vici sp. nov., isolated from farmland soil.</title>
        <authorList>
            <person name="Chen L."/>
            <person name="Wang D."/>
            <person name="Yang S."/>
            <person name="Wang G."/>
        </authorList>
    </citation>
    <scope>NUCLEOTIDE SEQUENCE [LARGE SCALE GENOMIC DNA]</scope>
    <source>
        <strain evidence="6 7">DJ57</strain>
    </source>
</reference>
<dbReference type="SMART" id="SM00710">
    <property type="entry name" value="PbH1"/>
    <property type="match status" value="7"/>
</dbReference>
<protein>
    <submittedName>
        <fullName evidence="6">Glycoside hydrolase family 28</fullName>
    </submittedName>
</protein>
<dbReference type="RefSeq" id="WP_081148166.1">
    <property type="nucleotide sequence ID" value="NZ_LVYD01000048.1"/>
</dbReference>
<keyword evidence="3 4" id="KW-0326">Glycosidase</keyword>
<dbReference type="InterPro" id="IPR006626">
    <property type="entry name" value="PbH1"/>
</dbReference>
<sequence>MKGTGLFLLLVIVSTSVVAQTAKTYDITTLGAKGDGVTDNTAVIQKAIDDASAAGGGKILVPKGKFVTGVITLRSGVELFVSPTAMLLGSTKRSDYGQSRRASALIIANNQHHIAIRGGGTIDGRGREVVADVDRMLKEGTLQDPSWQTVNPWGQKRSDESNRPHLLTFMNCDHVTIEGVLFKDAACWVQTYSECTNLTIKNIRVKSTAYYNNDGIDIADCRNVKVTGCNVDADDDGICLKSHNPNAFCDSIEISDCTIRSSASALKFGTASHGGFKHIKVKNLNIFNTFRSAIALESVDGGTLEDVTIENVKATNTGNAIFIRLGHRKTQAPIGKVRNIKISNVTVEVPSGKPDRGYEMEGPVVRVPHNLFPASITGLPGHPVENVTLENISITYGGGADKKVAYVGLDSLQNIPEQAPDYPEFSMFGELPCWGLYVRHASGITLKNIKLAYKKADFRPAAVFDDVQQLQVQSLLVPSAQSAPVIVLKDVPSPALSSMKLPFDNSKAVKVLK</sequence>
<evidence type="ECO:0000256" key="3">
    <source>
        <dbReference type="ARBA" id="ARBA00023295"/>
    </source>
</evidence>
<dbReference type="InterPro" id="IPR051801">
    <property type="entry name" value="GH28_Enzymes"/>
</dbReference>
<evidence type="ECO:0000313" key="7">
    <source>
        <dbReference type="Proteomes" id="UP000192796"/>
    </source>
</evidence>
<accession>A0A1V9FWR2</accession>
<organism evidence="6 7">
    <name type="scientific">Niastella vici</name>
    <dbReference type="NCBI Taxonomy" id="1703345"/>
    <lineage>
        <taxon>Bacteria</taxon>
        <taxon>Pseudomonadati</taxon>
        <taxon>Bacteroidota</taxon>
        <taxon>Chitinophagia</taxon>
        <taxon>Chitinophagales</taxon>
        <taxon>Chitinophagaceae</taxon>
        <taxon>Niastella</taxon>
    </lineage>
</organism>
<dbReference type="Gene3D" id="2.160.20.10">
    <property type="entry name" value="Single-stranded right-handed beta-helix, Pectin lyase-like"/>
    <property type="match status" value="1"/>
</dbReference>
<evidence type="ECO:0000256" key="1">
    <source>
        <dbReference type="ARBA" id="ARBA00008834"/>
    </source>
</evidence>
<evidence type="ECO:0000256" key="4">
    <source>
        <dbReference type="RuleBase" id="RU361169"/>
    </source>
</evidence>
<comment type="similarity">
    <text evidence="1 4">Belongs to the glycosyl hydrolase 28 family.</text>
</comment>
<gene>
    <name evidence="6" type="ORF">A3860_26170</name>
</gene>
<dbReference type="PANTHER" id="PTHR31339">
    <property type="entry name" value="PECTIN LYASE-RELATED"/>
    <property type="match status" value="1"/>
</dbReference>
<dbReference type="SUPFAM" id="SSF51126">
    <property type="entry name" value="Pectin lyase-like"/>
    <property type="match status" value="1"/>
</dbReference>
<dbReference type="EMBL" id="LVYD01000048">
    <property type="protein sequence ID" value="OQP62801.1"/>
    <property type="molecule type" value="Genomic_DNA"/>
</dbReference>
<evidence type="ECO:0000256" key="2">
    <source>
        <dbReference type="ARBA" id="ARBA00022801"/>
    </source>
</evidence>
<evidence type="ECO:0000256" key="5">
    <source>
        <dbReference type="SAM" id="SignalP"/>
    </source>
</evidence>
<dbReference type="GO" id="GO:0005975">
    <property type="term" value="P:carbohydrate metabolic process"/>
    <property type="evidence" value="ECO:0007669"/>
    <property type="project" value="InterPro"/>
</dbReference>
<feature type="chain" id="PRO_5013206902" evidence="5">
    <location>
        <begin position="20"/>
        <end position="513"/>
    </location>
</feature>
<name>A0A1V9FWR2_9BACT</name>
<dbReference type="STRING" id="1703345.A3860_26170"/>
<dbReference type="InterPro" id="IPR000743">
    <property type="entry name" value="Glyco_hydro_28"/>
</dbReference>
<dbReference type="Proteomes" id="UP000192796">
    <property type="component" value="Unassembled WGS sequence"/>
</dbReference>
<evidence type="ECO:0000313" key="6">
    <source>
        <dbReference type="EMBL" id="OQP62801.1"/>
    </source>
</evidence>
<comment type="caution">
    <text evidence="6">The sequence shown here is derived from an EMBL/GenBank/DDBJ whole genome shotgun (WGS) entry which is preliminary data.</text>
</comment>
<dbReference type="InterPro" id="IPR012334">
    <property type="entry name" value="Pectin_lyas_fold"/>
</dbReference>